<dbReference type="GO" id="GO:0005524">
    <property type="term" value="F:ATP binding"/>
    <property type="evidence" value="ECO:0007669"/>
    <property type="project" value="UniProtKB-KW"/>
</dbReference>
<dbReference type="GO" id="GO:0006281">
    <property type="term" value="P:DNA repair"/>
    <property type="evidence" value="ECO:0007669"/>
    <property type="project" value="InterPro"/>
</dbReference>
<evidence type="ECO:0000313" key="20">
    <source>
        <dbReference type="EMBL" id="CCG24507.1"/>
    </source>
</evidence>
<dbReference type="GO" id="GO:0004674">
    <property type="term" value="F:protein serine/threonine kinase activity"/>
    <property type="evidence" value="ECO:0007669"/>
    <property type="project" value="UniProtKB-KW"/>
</dbReference>
<dbReference type="HOGENOM" id="CLU_000178_8_1_1"/>
<dbReference type="SMART" id="SM00146">
    <property type="entry name" value="PI3Kc"/>
    <property type="match status" value="1"/>
</dbReference>
<evidence type="ECO:0000256" key="11">
    <source>
        <dbReference type="ARBA" id="ARBA00022840"/>
    </source>
</evidence>
<dbReference type="Gene3D" id="1.10.1070.11">
    <property type="entry name" value="Phosphatidylinositol 3-/4-kinase, catalytic domain"/>
    <property type="match status" value="1"/>
</dbReference>
<dbReference type="Pfam" id="PF00454">
    <property type="entry name" value="PI3_PI4_kinase"/>
    <property type="match status" value="1"/>
</dbReference>
<proteinExistence type="inferred from homology"/>
<evidence type="ECO:0000256" key="15">
    <source>
        <dbReference type="ARBA" id="ARBA00048679"/>
    </source>
</evidence>
<comment type="function">
    <text evidence="16">Serine/threonine protein kinase which activates checkpoint signaling upon genotoxic stresses such as ionizing radiation (IR), ultraviolet light (UV), or DNA replication stalling, thereby acting as a DNA damage sensor. Recognizes the substrate consensus sequence [ST]-Q. Phosphorylates histone H2A to form H2AS128ph (gamma-H2A) at sites of DNA damage, involved in the regulation of DNA damage response mechanism. Required for the control of telomere length and genome stability.</text>
</comment>
<comment type="catalytic activity">
    <reaction evidence="15">
        <text>L-seryl-[protein] + ATP = O-phospho-L-seryl-[protein] + ADP + H(+)</text>
        <dbReference type="Rhea" id="RHEA:17989"/>
        <dbReference type="Rhea" id="RHEA-COMP:9863"/>
        <dbReference type="Rhea" id="RHEA-COMP:11604"/>
        <dbReference type="ChEBI" id="CHEBI:15378"/>
        <dbReference type="ChEBI" id="CHEBI:29999"/>
        <dbReference type="ChEBI" id="CHEBI:30616"/>
        <dbReference type="ChEBI" id="CHEBI:83421"/>
        <dbReference type="ChEBI" id="CHEBI:456216"/>
        <dbReference type="EC" id="2.7.11.1"/>
    </reaction>
</comment>
<evidence type="ECO:0000313" key="21">
    <source>
        <dbReference type="Proteomes" id="UP000005018"/>
    </source>
</evidence>
<evidence type="ECO:0000256" key="10">
    <source>
        <dbReference type="ARBA" id="ARBA00022777"/>
    </source>
</evidence>
<evidence type="ECO:0000256" key="16">
    <source>
        <dbReference type="RuleBase" id="RU365027"/>
    </source>
</evidence>
<sequence>MSTLDIPQLAALLQSTKVKDKNDALTQLEIISTSRWRLPSKQLRILTSAVFQLIEYESQQFINNKSTTQASAASRLNKASYFLRLLVERSISDQLSLKSKFYLEICFTIKSLFYIQNQPLGPCSIDFSIILSAILGIGYVNEHLSGKDWFDIYAFLVTAADRSLEDITQPMQFGGINEKALTEIWTALQNLLECDSSSSSLQLFENEAYFRLLPVLNKTIDAFKKENPIHITIFKILNKLIISLATTDLKFVNKLIALGIKLMVACHKPRWEKLQDQFLIFLNVPTTHNFMYLDHLPKLVGGSEIELSFLSEDSIETQVNVENDSKLLYNLELLIVELLNYLLALPSDLSESIGLLDSNSNVDWFNLRTIFLNGADCRHWLYTTATTKLMKTYFDVKKSISLLQDTNRPGRSYFTDIIFNNLVSSYSMIDFCSSLVSYRSTTEFHLLSLILMTFYLELETPSKPERRSLQNEEYVGASDGINTTFDFTISAMAETQDLPGFLQSMLKTVDYQSGYFWLMLLARSVSVSNQVSFQKLSLGKKTDHLRSIIKLALNGVNKPCNYLACNLISQLVLRRDFKSSKIADDAIVTQLESIIDFPGVNGPSIHNESFGFWYAVNKLCVDLNIRKKNILFRKIDEWLCEKWDAASATGILIQCRIDEFVYWMSGYTPIFDRKIEHRNVNEGLFRIPMDLQMFQQQLESFIALAQKTEETEEDPYGITPIMFETHSNFWSKIVSTFSKLNTEPVSYEKLFRWLVTLSKLLSKMSHILREHDLWDTLKYQMSVGLEAFLTFDMSVEEAFNIMRMIVDHSSEGVGEVDNFLTRVPFDKLLCSVVSSFQLQNKQVKRPFSDEDTEFSAVRESSVTSESTATTRNGCHDYNYSPIVDLMKFKVLQLRVSGNSEMEVLSSLVSFIENFNNDSFLLALLYIIDEQLPRIDYIDQKSPLIKLLRVLGDRALSDQVLERNEMVLVIVSRTLSHLIPLISPSADDALYRDCFDIVQWLYMLGNKNYITTETSLLDYIKFLIIFMQHNNEMIISQVSLMEETYSKFSKSTNMMKSKIIDDFSKFIRNCETFKQREIYSKLFDYFVTPQSSVERGATYVYFFSHLAASSPTILRLALFNLTECSRFESFVPYLKPGFEELCFKCNLPSSYTLFASVKLDLLRRWWFFDTIKTFPFLLFNYDSLSTFLSENYREITAVVVSTKSKTETDFRTDKCSIDLLSIIASVRNITPETLVGESLSLIIPLSYTKNGIKNRSFEILMDYVGDFKHEVKHQLPVIILETIKRLDVSNEVEITRLLPRTSFVSQLINQNYRAESNNSEVVVPMHPGIELINKMVEKYHTEKSFFWSTTMIYFFIRRIGMLLSGNYDLDTSIFELRRIKLVIIMGGENAFSMDIVNLLVKTLTPLMENKEVVVTREVYRILATFGNILHVESEHSNGLKTILPLLSSLVSQPPLAGDDSYQKLVEKLSDYANIIQRLEEVSSGKKVIIAAIRQLKGDQSSLQITDIEEFLSEKVEYSAIVVASKMFSCVVDPEVISTKLPMLRNILALSNDQLSHLTQQFKLWIAKCLSKYYFETRSINVMDLLQTEEYDGFDEHHLNSDWSFFDLPMRILVKYSVEGDYYEAASAESVLGVLFDMEKEDPAILSHIVNVEPIYISMSGFIQRIKLQACVLLNDEPNNAIADTSLCRLVENFDLFFDLNQSDWSSKICLAILKEVATFSVIGSVMSVFVVKVPSFASKTISSLVCFYLNFARTKGEGTIIAMLNSFAKLKHKKIEAIKTFVGILLSVRIASKTSTNPSFTNVYARVDVLRYYELATACKMYKSALQLFEDVFCDTRSSVLLESQYSTLQNVYEGLDDTDLIYGLPEKTSLDHCLNSKFRLGASDVQFQYSSGYLDASLKLNAPLLDGFSSMMSNAGMLGISSIVSKSMDQSATENETYEWNWKLSKWDQPIPANEQNEHQSIYKVLKQIHDFPRNGENACRESLLRLMNVHTRGDYVGVKDIRENFMDWLRSLASVTAIEDTINGTSLSNLDEEFPDFEKFENIISAKQTSFQILAEQPPSHTPSDMLWTLSLKELVLYNNLARINNEQQKMISSTVLIDNICKRLQNSQSALHQNLSHLASFQLAQSMWKQGVTNVPVSILKELYNAGGVDIYDHELRVDKFMIKAMMIEWMSESRQELSSNLMENHVLPTAEKSLRLDDQVQQSRIFRLLAQFCETQYKSKSLREQIEILEKRVYEKETEIGELKTHYSSSQLSSEEKRSVNKFYSKLKVQYKAECTDLEYARASREQSVVKAIEYYLLTMTVSDFPEEDLDKFCALWLEQSNDDKLNEKIGQKLLLLPTHKLLSWCAQLISRLTKETTKFQSILKQLILRMCDDHPYHTLYLLFSLKKHKQLAQKDANPLLISKAVAAETLWGELMNRNSAYVHDKLNPIQTFSEECIRLAEFKVPRGKTINLEKLSDFSSFWLYNLPRIPPPTKSLKVDSTKSYSNIPVMWKIEKKIATTSTGLSLPKIVRFVLSDGSTHVMLMKHGTDDLRQDSIMEQVFDKVQNIFTRDKECSKRGLAIRTYNAVPLGPRSGVIEFVPNSTSFLDAISPYHAKYDKMKIEKARDIMRQCQNQDKIERLHEYQRIEAKIKPVLHLFFQDYFLTPDKWFDSRVKYTHGVATTSIVGHILGLGDRHCNNILLDKRSGEPIHIDLGVAFDQGKQLAIPETVPFRLTRDVVDGFGVTGVEGAFRKSCQHTMRVLRENRDHIISILDVLRWDPLYSWTLSPIRKKRLQEEEARSGIQPEQDGSEAGRAVLAVSDKLIANGLSTEAVVRELIQEATSSQNLSLLYFGWCPFY</sequence>
<dbReference type="InterPro" id="IPR044107">
    <property type="entry name" value="PIKKc_ATM"/>
</dbReference>
<dbReference type="GO" id="GO:0035556">
    <property type="term" value="P:intracellular signal transduction"/>
    <property type="evidence" value="ECO:0007669"/>
    <property type="project" value="UniProtKB-ARBA"/>
</dbReference>
<dbReference type="InterPro" id="IPR003152">
    <property type="entry name" value="FATC_dom"/>
</dbReference>
<keyword evidence="10 16" id="KW-0418">Kinase</keyword>
<feature type="domain" description="PI3K/PI4K catalytic" evidence="17">
    <location>
        <begin position="2498"/>
        <end position="2808"/>
    </location>
</feature>
<dbReference type="PANTHER" id="PTHR37079">
    <property type="entry name" value="SERINE/THREONINE-PROTEIN KINASE ATM"/>
    <property type="match status" value="1"/>
</dbReference>
<evidence type="ECO:0000256" key="12">
    <source>
        <dbReference type="ARBA" id="ARBA00022895"/>
    </source>
</evidence>
<dbReference type="InterPro" id="IPR036940">
    <property type="entry name" value="PI3/4_kinase_cat_sf"/>
</dbReference>
<dbReference type="KEGG" id="cot:CORT_0F02830"/>
<evidence type="ECO:0000256" key="6">
    <source>
        <dbReference type="ARBA" id="ARBA00022527"/>
    </source>
</evidence>
<dbReference type="SMART" id="SM01343">
    <property type="entry name" value="FATC"/>
    <property type="match status" value="1"/>
</dbReference>
<comment type="similarity">
    <text evidence="3 16">Belongs to the PI3/PI4-kinase family. ATM subfamily.</text>
</comment>
<evidence type="ECO:0000259" key="18">
    <source>
        <dbReference type="PROSITE" id="PS51189"/>
    </source>
</evidence>
<dbReference type="PROSITE" id="PS51189">
    <property type="entry name" value="FAT"/>
    <property type="match status" value="1"/>
</dbReference>
<keyword evidence="8 16" id="KW-0547">Nucleotide-binding</keyword>
<dbReference type="InterPro" id="IPR011009">
    <property type="entry name" value="Kinase-like_dom_sf"/>
</dbReference>
<dbReference type="EMBL" id="HE681724">
    <property type="protein sequence ID" value="CCG24507.1"/>
    <property type="molecule type" value="Genomic_DNA"/>
</dbReference>
<dbReference type="Pfam" id="PF02260">
    <property type="entry name" value="FATC"/>
    <property type="match status" value="1"/>
</dbReference>
<keyword evidence="9 16" id="KW-0227">DNA damage</keyword>
<dbReference type="InterPro" id="IPR000403">
    <property type="entry name" value="PI3/4_kinase_cat_dom"/>
</dbReference>
<evidence type="ECO:0000256" key="14">
    <source>
        <dbReference type="ARBA" id="ARBA00047899"/>
    </source>
</evidence>
<dbReference type="PANTHER" id="PTHR37079:SF4">
    <property type="entry name" value="SERINE_THREONINE-PROTEIN KINASE ATM"/>
    <property type="match status" value="1"/>
</dbReference>
<evidence type="ECO:0000256" key="7">
    <source>
        <dbReference type="ARBA" id="ARBA00022679"/>
    </source>
</evidence>
<dbReference type="GO" id="GO:0006325">
    <property type="term" value="P:chromatin organization"/>
    <property type="evidence" value="ECO:0007669"/>
    <property type="project" value="UniProtKB-KW"/>
</dbReference>
<protein>
    <recommendedName>
        <fullName evidence="5 16">Serine/threonine-protein kinase Tel1</fullName>
        <ecNumber evidence="4 16">2.7.11.1</ecNumber>
    </recommendedName>
</protein>
<dbReference type="RefSeq" id="XP_003870636.1">
    <property type="nucleotide sequence ID" value="XM_003870587.1"/>
</dbReference>
<dbReference type="PROSITE" id="PS51190">
    <property type="entry name" value="FATC"/>
    <property type="match status" value="1"/>
</dbReference>
<comment type="subcellular location">
    <subcellularLocation>
        <location evidence="2 16">Chromosome</location>
        <location evidence="2 16">Telomere</location>
    </subcellularLocation>
    <subcellularLocation>
        <location evidence="1 16">Nucleus</location>
    </subcellularLocation>
</comment>
<dbReference type="Gene3D" id="3.30.1010.10">
    <property type="entry name" value="Phosphatidylinositol 3-kinase Catalytic Subunit, Chain A, domain 4"/>
    <property type="match status" value="1"/>
</dbReference>
<dbReference type="InterPro" id="IPR018936">
    <property type="entry name" value="PI3/4_kinase_CS"/>
</dbReference>
<organism evidence="20 21">
    <name type="scientific">Candida orthopsilosis (strain 90-125)</name>
    <name type="common">Yeast</name>
    <dbReference type="NCBI Taxonomy" id="1136231"/>
    <lineage>
        <taxon>Eukaryota</taxon>
        <taxon>Fungi</taxon>
        <taxon>Dikarya</taxon>
        <taxon>Ascomycota</taxon>
        <taxon>Saccharomycotina</taxon>
        <taxon>Pichiomycetes</taxon>
        <taxon>Debaryomycetaceae</taxon>
        <taxon>Candida/Lodderomyces clade</taxon>
        <taxon>Candida</taxon>
    </lineage>
</organism>
<dbReference type="PROSITE" id="PS00916">
    <property type="entry name" value="PI3_4_KINASE_2"/>
    <property type="match status" value="1"/>
</dbReference>
<dbReference type="InterPro" id="IPR021668">
    <property type="entry name" value="TAN"/>
</dbReference>
<feature type="domain" description="FAT" evidence="18">
    <location>
        <begin position="1810"/>
        <end position="2392"/>
    </location>
</feature>
<evidence type="ECO:0000256" key="3">
    <source>
        <dbReference type="ARBA" id="ARBA00010769"/>
    </source>
</evidence>
<dbReference type="SUPFAM" id="SSF56112">
    <property type="entry name" value="Protein kinase-like (PK-like)"/>
    <property type="match status" value="1"/>
</dbReference>
<dbReference type="PROSITE" id="PS50290">
    <property type="entry name" value="PI3_4_KINASE_3"/>
    <property type="match status" value="1"/>
</dbReference>
<dbReference type="GO" id="GO:0005634">
    <property type="term" value="C:nucleus"/>
    <property type="evidence" value="ECO:0007669"/>
    <property type="project" value="UniProtKB-SubCell"/>
</dbReference>
<dbReference type="CDD" id="cd05171">
    <property type="entry name" value="PIKKc_ATM"/>
    <property type="match status" value="1"/>
</dbReference>
<evidence type="ECO:0000256" key="5">
    <source>
        <dbReference type="ARBA" id="ARBA00014619"/>
    </source>
</evidence>
<keyword evidence="13 16" id="KW-0539">Nucleus</keyword>
<dbReference type="GeneID" id="14541465"/>
<dbReference type="PROSITE" id="PS00915">
    <property type="entry name" value="PI3_4_KINASE_1"/>
    <property type="match status" value="1"/>
</dbReference>
<dbReference type="GO" id="GO:0106310">
    <property type="term" value="F:protein serine kinase activity"/>
    <property type="evidence" value="ECO:0007669"/>
    <property type="project" value="RHEA"/>
</dbReference>
<evidence type="ECO:0000256" key="1">
    <source>
        <dbReference type="ARBA" id="ARBA00004123"/>
    </source>
</evidence>
<keyword evidence="6 16" id="KW-0723">Serine/threonine-protein kinase</keyword>
<keyword evidence="12 16" id="KW-0779">Telomere</keyword>
<evidence type="ECO:0000256" key="8">
    <source>
        <dbReference type="ARBA" id="ARBA00022741"/>
    </source>
</evidence>
<evidence type="ECO:0000256" key="2">
    <source>
        <dbReference type="ARBA" id="ARBA00004574"/>
    </source>
</evidence>
<dbReference type="eggNOG" id="KOG0892">
    <property type="taxonomic scope" value="Eukaryota"/>
</dbReference>
<evidence type="ECO:0000256" key="13">
    <source>
        <dbReference type="ARBA" id="ARBA00023242"/>
    </source>
</evidence>
<name>H8X8N2_CANO9</name>
<dbReference type="OrthoDB" id="381190at2759"/>
<keyword evidence="21" id="KW-1185">Reference proteome</keyword>
<keyword evidence="16" id="KW-0156">Chromatin regulator</keyword>
<keyword evidence="11 16" id="KW-0067">ATP-binding</keyword>
<dbReference type="InterPro" id="IPR014009">
    <property type="entry name" value="PIK_FAT"/>
</dbReference>
<gene>
    <name evidence="20" type="ORF">CORT_0F02830</name>
</gene>
<dbReference type="SMART" id="SM01342">
    <property type="entry name" value="TAN"/>
    <property type="match status" value="1"/>
</dbReference>
<evidence type="ECO:0000256" key="4">
    <source>
        <dbReference type="ARBA" id="ARBA00012513"/>
    </source>
</evidence>
<accession>H8X8N2</accession>
<evidence type="ECO:0000259" key="19">
    <source>
        <dbReference type="PROSITE" id="PS51190"/>
    </source>
</evidence>
<dbReference type="GO" id="GO:0000781">
    <property type="term" value="C:chromosome, telomeric region"/>
    <property type="evidence" value="ECO:0007669"/>
    <property type="project" value="UniProtKB-SubCell"/>
</dbReference>
<dbReference type="Pfam" id="PF11640">
    <property type="entry name" value="TAN"/>
    <property type="match status" value="1"/>
</dbReference>
<evidence type="ECO:0000259" key="17">
    <source>
        <dbReference type="PROSITE" id="PS50290"/>
    </source>
</evidence>
<keyword evidence="16" id="KW-0158">Chromosome</keyword>
<dbReference type="EC" id="2.7.11.1" evidence="4 16"/>
<dbReference type="InterPro" id="IPR038980">
    <property type="entry name" value="ATM_plant"/>
</dbReference>
<keyword evidence="7 16" id="KW-0808">Transferase</keyword>
<comment type="catalytic activity">
    <reaction evidence="14 16">
        <text>L-threonyl-[protein] + ATP = O-phospho-L-threonyl-[protein] + ADP + H(+)</text>
        <dbReference type="Rhea" id="RHEA:46608"/>
        <dbReference type="Rhea" id="RHEA-COMP:11060"/>
        <dbReference type="Rhea" id="RHEA-COMP:11605"/>
        <dbReference type="ChEBI" id="CHEBI:15378"/>
        <dbReference type="ChEBI" id="CHEBI:30013"/>
        <dbReference type="ChEBI" id="CHEBI:30616"/>
        <dbReference type="ChEBI" id="CHEBI:61977"/>
        <dbReference type="ChEBI" id="CHEBI:456216"/>
        <dbReference type="EC" id="2.7.11.1"/>
    </reaction>
</comment>
<dbReference type="Proteomes" id="UP000005018">
    <property type="component" value="Chromosome 6"/>
</dbReference>
<reference evidence="20 21" key="1">
    <citation type="journal article" date="2012" name="PLoS ONE">
        <title>Sequence and analysis of the genome of the pathogenic yeast Candida orthopsilosis.</title>
        <authorList>
            <person name="Riccombeni A."/>
            <person name="Vidanes G."/>
            <person name="Proux-Wera E."/>
            <person name="Wolfe K.H."/>
            <person name="Butler G."/>
        </authorList>
    </citation>
    <scope>NUCLEOTIDE SEQUENCE [LARGE SCALE GENOMIC DNA]</scope>
    <source>
        <strain evidence="20 21">Co 90-125</strain>
    </source>
</reference>
<evidence type="ECO:0000256" key="9">
    <source>
        <dbReference type="ARBA" id="ARBA00022763"/>
    </source>
</evidence>
<feature type="domain" description="FATC" evidence="19">
    <location>
        <begin position="2809"/>
        <end position="2841"/>
    </location>
</feature>